<dbReference type="EMBL" id="AP023439">
    <property type="protein sequence ID" value="BCL23550.1"/>
    <property type="molecule type" value="Genomic_DNA"/>
</dbReference>
<evidence type="ECO:0000313" key="1">
    <source>
        <dbReference type="EMBL" id="BCL23550.1"/>
    </source>
</evidence>
<name>A0A7G1NPG1_9ACTN</name>
<dbReference type="RefSeq" id="WP_232543648.1">
    <property type="nucleotide sequence ID" value="NZ_AP023439.1"/>
</dbReference>
<sequence>MTTPANAPTTAPTTAALDMAVPYRLNPSVALRPEPFGALAYHFGNRRLSFLKAPELVELVRGLDRHPSVGHALAGVPEARRAVFLRALASLAAADMIIPQHSGTGAQ</sequence>
<protein>
    <submittedName>
        <fullName evidence="1">Mycofactocin system protein MftB</fullName>
    </submittedName>
</protein>
<reference evidence="1 2" key="1">
    <citation type="journal article" date="2014" name="Int. J. Syst. Evol. Microbiol.">
        <title>Complete genome sequence of Corynebacterium casei LMG S-19264T (=DSM 44701T), isolated from a smear-ripened cheese.</title>
        <authorList>
            <consortium name="US DOE Joint Genome Institute (JGI-PGF)"/>
            <person name="Walter F."/>
            <person name="Albersmeier A."/>
            <person name="Kalinowski J."/>
            <person name="Ruckert C."/>
        </authorList>
    </citation>
    <scope>NUCLEOTIDE SEQUENCE [LARGE SCALE GENOMIC DNA]</scope>
    <source>
        <strain evidence="1 2">JCM 4255</strain>
    </source>
</reference>
<proteinExistence type="predicted"/>
<dbReference type="AlphaFoldDB" id="A0A7G1NPG1"/>
<dbReference type="KEGG" id="stui:GCM10017668_53930"/>
<dbReference type="Proteomes" id="UP000516373">
    <property type="component" value="Chromosome"/>
</dbReference>
<dbReference type="InterPro" id="IPR023850">
    <property type="entry name" value="MftB"/>
</dbReference>
<evidence type="ECO:0000313" key="2">
    <source>
        <dbReference type="Proteomes" id="UP000516373"/>
    </source>
</evidence>
<dbReference type="NCBIfam" id="TIGR03967">
    <property type="entry name" value="mycofact_MftB"/>
    <property type="match status" value="1"/>
</dbReference>
<accession>A0A7G1NPG1</accession>
<gene>
    <name evidence="1" type="ORF">GCM10017668_53930</name>
</gene>
<organism evidence="1 2">
    <name type="scientific">Streptomyces tuirus</name>
    <dbReference type="NCBI Taxonomy" id="68278"/>
    <lineage>
        <taxon>Bacteria</taxon>
        <taxon>Bacillati</taxon>
        <taxon>Actinomycetota</taxon>
        <taxon>Actinomycetes</taxon>
        <taxon>Kitasatosporales</taxon>
        <taxon>Streptomycetaceae</taxon>
        <taxon>Streptomyces</taxon>
    </lineage>
</organism>
<dbReference type="Pfam" id="PF26520">
    <property type="entry name" value="MftB_chaperone"/>
    <property type="match status" value="1"/>
</dbReference>